<dbReference type="AlphaFoldDB" id="A0A518DNG6"/>
<dbReference type="KEGG" id="lcre:Pla8534_11560"/>
<evidence type="ECO:0000313" key="1">
    <source>
        <dbReference type="EMBL" id="QDU93376.1"/>
    </source>
</evidence>
<dbReference type="EMBL" id="CP036433">
    <property type="protein sequence ID" value="QDU93376.1"/>
    <property type="molecule type" value="Genomic_DNA"/>
</dbReference>
<evidence type="ECO:0000313" key="2">
    <source>
        <dbReference type="Proteomes" id="UP000317648"/>
    </source>
</evidence>
<keyword evidence="2" id="KW-1185">Reference proteome</keyword>
<gene>
    <name evidence="1" type="ORF">Pla8534_11560</name>
</gene>
<protein>
    <submittedName>
        <fullName evidence="1">Uncharacterized protein</fullName>
    </submittedName>
</protein>
<reference evidence="1 2" key="1">
    <citation type="submission" date="2019-02" db="EMBL/GenBank/DDBJ databases">
        <title>Deep-cultivation of Planctomycetes and their phenomic and genomic characterization uncovers novel biology.</title>
        <authorList>
            <person name="Wiegand S."/>
            <person name="Jogler M."/>
            <person name="Boedeker C."/>
            <person name="Pinto D."/>
            <person name="Vollmers J."/>
            <person name="Rivas-Marin E."/>
            <person name="Kohn T."/>
            <person name="Peeters S.H."/>
            <person name="Heuer A."/>
            <person name="Rast P."/>
            <person name="Oberbeckmann S."/>
            <person name="Bunk B."/>
            <person name="Jeske O."/>
            <person name="Meyerdierks A."/>
            <person name="Storesund J.E."/>
            <person name="Kallscheuer N."/>
            <person name="Luecker S."/>
            <person name="Lage O.M."/>
            <person name="Pohl T."/>
            <person name="Merkel B.J."/>
            <person name="Hornburger P."/>
            <person name="Mueller R.-W."/>
            <person name="Bruemmer F."/>
            <person name="Labrenz M."/>
            <person name="Spormann A.M."/>
            <person name="Op den Camp H."/>
            <person name="Overmann J."/>
            <person name="Amann R."/>
            <person name="Jetten M.S.M."/>
            <person name="Mascher T."/>
            <person name="Medema M.H."/>
            <person name="Devos D.P."/>
            <person name="Kaster A.-K."/>
            <person name="Ovreas L."/>
            <person name="Rohde M."/>
            <person name="Galperin M.Y."/>
            <person name="Jogler C."/>
        </authorList>
    </citation>
    <scope>NUCLEOTIDE SEQUENCE [LARGE SCALE GENOMIC DNA]</scope>
    <source>
        <strain evidence="1 2">Pla85_3_4</strain>
    </source>
</reference>
<dbReference type="Proteomes" id="UP000317648">
    <property type="component" value="Chromosome"/>
</dbReference>
<accession>A0A518DNG6</accession>
<organism evidence="1 2">
    <name type="scientific">Lignipirellula cremea</name>
    <dbReference type="NCBI Taxonomy" id="2528010"/>
    <lineage>
        <taxon>Bacteria</taxon>
        <taxon>Pseudomonadati</taxon>
        <taxon>Planctomycetota</taxon>
        <taxon>Planctomycetia</taxon>
        <taxon>Pirellulales</taxon>
        <taxon>Pirellulaceae</taxon>
        <taxon>Lignipirellula</taxon>
    </lineage>
</organism>
<name>A0A518DNG6_9BACT</name>
<proteinExistence type="predicted"/>
<sequence>MIVANRELLERQLAETRRTADRQRILKQLHRLRESEEETPAAK</sequence>
<dbReference type="RefSeq" id="WP_261344998.1">
    <property type="nucleotide sequence ID" value="NZ_CP036433.1"/>
</dbReference>